<dbReference type="EnsemblProtists" id="EOD23554">
    <property type="protein sequence ID" value="EOD23554"/>
    <property type="gene ID" value="EMIHUDRAFT_457972"/>
</dbReference>
<comment type="pathway">
    <text evidence="1">Protein modification; protein ubiquitination.</text>
</comment>
<evidence type="ECO:0000313" key="4">
    <source>
        <dbReference type="EnsemblProtists" id="EOD23554"/>
    </source>
</evidence>
<dbReference type="PANTHER" id="PTHR21497">
    <property type="entry name" value="UBIQUITIN LIGASE E3 ALPHA-RELATED"/>
    <property type="match status" value="1"/>
</dbReference>
<evidence type="ECO:0000256" key="2">
    <source>
        <dbReference type="SAM" id="MobiDB-lite"/>
    </source>
</evidence>
<protein>
    <recommendedName>
        <fullName evidence="1">E3 ubiquitin-protein ligase</fullName>
        <ecNumber evidence="1">2.3.2.27</ecNumber>
    </recommendedName>
</protein>
<sequence length="525" mass="55974">MPDLLLLQLGLVVLGPRRFLSAAVRRHPSFLPTLHAIADYVAPQGMSQGRPSQGRYTLKREARAAGRVTERMLSAAVRLLTLALRYPSLRSAVLHATRLLCDASDAARHRAAAALPGLLGDAPPPALSPQKSELLQRKRQADRSGRRHPSAPFSSYSASGDVQQAKERQAAILRRFARQQAALGMAQPPHRVRGHVSVGGVPYRVRLDTAQIVREKGDKEADQQAAPLASLRSAAQSWPAAAAAFGGGWEGALRAALTPLLRSASGAWQSALVLGTACGLLPPSASTSQGEEGDEYARLASRLQLPPPLDLLRSVAHDLCAMLRAGVGSGGSLRAVPVLHSFDAGSAALVCAAPACGGGPLGGCGTSPFLELPPSYSQLYNMYIHRRCSVCGTCPKQPAVCLLCGAIVCTGGQCCRSGGDDEVVQHAASCGHGACAFVVVRTTTTLLVIGRLLAARRQHCWWGSLYLDVHGEEDRNLSRGRPLLLAPGRLRELQQVWRSNGLRELLYNNQPPFPRLPLMLMPARD</sequence>
<feature type="region of interest" description="Disordered" evidence="2">
    <location>
        <begin position="117"/>
        <end position="163"/>
    </location>
</feature>
<dbReference type="Pfam" id="PF18995">
    <property type="entry name" value="PRT6_C"/>
    <property type="match status" value="1"/>
</dbReference>
<keyword evidence="1" id="KW-0863">Zinc-finger</keyword>
<evidence type="ECO:0000259" key="3">
    <source>
        <dbReference type="Pfam" id="PF18995"/>
    </source>
</evidence>
<dbReference type="GeneID" id="17269098"/>
<proteinExistence type="inferred from homology"/>
<dbReference type="GO" id="GO:0016567">
    <property type="term" value="P:protein ubiquitination"/>
    <property type="evidence" value="ECO:0007669"/>
    <property type="project" value="UniProtKB-UniRule"/>
</dbReference>
<keyword evidence="1" id="KW-0479">Metal-binding</keyword>
<reference evidence="5" key="1">
    <citation type="journal article" date="2013" name="Nature">
        <title>Pan genome of the phytoplankton Emiliania underpins its global distribution.</title>
        <authorList>
            <person name="Read B.A."/>
            <person name="Kegel J."/>
            <person name="Klute M.J."/>
            <person name="Kuo A."/>
            <person name="Lefebvre S.C."/>
            <person name="Maumus F."/>
            <person name="Mayer C."/>
            <person name="Miller J."/>
            <person name="Monier A."/>
            <person name="Salamov A."/>
            <person name="Young J."/>
            <person name="Aguilar M."/>
            <person name="Claverie J.M."/>
            <person name="Frickenhaus S."/>
            <person name="Gonzalez K."/>
            <person name="Herman E.K."/>
            <person name="Lin Y.C."/>
            <person name="Napier J."/>
            <person name="Ogata H."/>
            <person name="Sarno A.F."/>
            <person name="Shmutz J."/>
            <person name="Schroeder D."/>
            <person name="de Vargas C."/>
            <person name="Verret F."/>
            <person name="von Dassow P."/>
            <person name="Valentin K."/>
            <person name="Van de Peer Y."/>
            <person name="Wheeler G."/>
            <person name="Dacks J.B."/>
            <person name="Delwiche C.F."/>
            <person name="Dyhrman S.T."/>
            <person name="Glockner G."/>
            <person name="John U."/>
            <person name="Richards T."/>
            <person name="Worden A.Z."/>
            <person name="Zhang X."/>
            <person name="Grigoriev I.V."/>
            <person name="Allen A.E."/>
            <person name="Bidle K."/>
            <person name="Borodovsky M."/>
            <person name="Bowler C."/>
            <person name="Brownlee C."/>
            <person name="Cock J.M."/>
            <person name="Elias M."/>
            <person name="Gladyshev V.N."/>
            <person name="Groth M."/>
            <person name="Guda C."/>
            <person name="Hadaegh A."/>
            <person name="Iglesias-Rodriguez M.D."/>
            <person name="Jenkins J."/>
            <person name="Jones B.M."/>
            <person name="Lawson T."/>
            <person name="Leese F."/>
            <person name="Lindquist E."/>
            <person name="Lobanov A."/>
            <person name="Lomsadze A."/>
            <person name="Malik S.B."/>
            <person name="Marsh M.E."/>
            <person name="Mackinder L."/>
            <person name="Mock T."/>
            <person name="Mueller-Roeber B."/>
            <person name="Pagarete A."/>
            <person name="Parker M."/>
            <person name="Probert I."/>
            <person name="Quesneville H."/>
            <person name="Raines C."/>
            <person name="Rensing S.A."/>
            <person name="Riano-Pachon D.M."/>
            <person name="Richier S."/>
            <person name="Rokitta S."/>
            <person name="Shiraiwa Y."/>
            <person name="Soanes D.M."/>
            <person name="van der Giezen M."/>
            <person name="Wahlund T.M."/>
            <person name="Williams B."/>
            <person name="Wilson W."/>
            <person name="Wolfe G."/>
            <person name="Wurch L.L."/>
        </authorList>
    </citation>
    <scope>NUCLEOTIDE SEQUENCE</scope>
</reference>
<dbReference type="PANTHER" id="PTHR21497:SF24">
    <property type="entry name" value="E3 UBIQUITIN-PROTEIN LIGASE UBR1"/>
    <property type="match status" value="1"/>
</dbReference>
<reference evidence="4" key="2">
    <citation type="submission" date="2024-10" db="UniProtKB">
        <authorList>
            <consortium name="EnsemblProtists"/>
        </authorList>
    </citation>
    <scope>IDENTIFICATION</scope>
</reference>
<dbReference type="GO" id="GO:0061630">
    <property type="term" value="F:ubiquitin protein ligase activity"/>
    <property type="evidence" value="ECO:0007669"/>
    <property type="project" value="UniProtKB-UniRule"/>
</dbReference>
<dbReference type="HOGENOM" id="CLU_519216_0_0_1"/>
<comment type="function">
    <text evidence="1">Ubiquitin ligase protein which is a component of the N-end rule pathway. Recognizes and binds to proteins bearing specific N-terminal residues that are destabilizing according to the N-end rule, leading to their ubiquitination and subsequent degradation.</text>
</comment>
<name>A0A0D3JJ69_EMIH1</name>
<accession>A0A0D3JJ69</accession>
<dbReference type="GO" id="GO:0071596">
    <property type="term" value="P:ubiquitin-dependent protein catabolic process via the N-end rule pathway"/>
    <property type="evidence" value="ECO:0007669"/>
    <property type="project" value="UniProtKB-UniRule"/>
</dbReference>
<dbReference type="UniPathway" id="UPA00143"/>
<dbReference type="InterPro" id="IPR044046">
    <property type="entry name" value="E3_ligase_UBR-like_C"/>
</dbReference>
<dbReference type="GO" id="GO:0000151">
    <property type="term" value="C:ubiquitin ligase complex"/>
    <property type="evidence" value="ECO:0007669"/>
    <property type="project" value="TreeGrafter"/>
</dbReference>
<keyword evidence="5" id="KW-1185">Reference proteome</keyword>
<comment type="catalytic activity">
    <reaction evidence="1">
        <text>S-ubiquitinyl-[E2 ubiquitin-conjugating enzyme]-L-cysteine + [acceptor protein]-L-lysine = [E2 ubiquitin-conjugating enzyme]-L-cysteine + N(6)-ubiquitinyl-[acceptor protein]-L-lysine.</text>
        <dbReference type="EC" id="2.3.2.27"/>
    </reaction>
</comment>
<dbReference type="eggNOG" id="KOG1139">
    <property type="taxonomic scope" value="Eukaryota"/>
</dbReference>
<keyword evidence="1" id="KW-0862">Zinc</keyword>
<dbReference type="KEGG" id="ehx:EMIHUDRAFT_457972"/>
<keyword evidence="1" id="KW-0833">Ubl conjugation pathway</keyword>
<dbReference type="EC" id="2.3.2.27" evidence="1"/>
<dbReference type="GO" id="GO:0005737">
    <property type="term" value="C:cytoplasm"/>
    <property type="evidence" value="ECO:0007669"/>
    <property type="project" value="TreeGrafter"/>
</dbReference>
<comment type="similarity">
    <text evidence="1">Belongs to the E3 ubiquitin-protein ligase UBR1-like family.</text>
</comment>
<dbReference type="GO" id="GO:0008270">
    <property type="term" value="F:zinc ion binding"/>
    <property type="evidence" value="ECO:0007669"/>
    <property type="project" value="UniProtKB-UniRule"/>
</dbReference>
<feature type="domain" description="E3 ubiquitin-protein ligase UBR-like C-terminal" evidence="3">
    <location>
        <begin position="247"/>
        <end position="498"/>
    </location>
</feature>
<organism evidence="4 5">
    <name type="scientific">Emiliania huxleyi (strain CCMP1516)</name>
    <dbReference type="NCBI Taxonomy" id="280463"/>
    <lineage>
        <taxon>Eukaryota</taxon>
        <taxon>Haptista</taxon>
        <taxon>Haptophyta</taxon>
        <taxon>Prymnesiophyceae</taxon>
        <taxon>Isochrysidales</taxon>
        <taxon>Noelaerhabdaceae</taxon>
        <taxon>Emiliania</taxon>
    </lineage>
</organism>
<evidence type="ECO:0000256" key="1">
    <source>
        <dbReference type="RuleBase" id="RU366018"/>
    </source>
</evidence>
<feature type="compositionally biased region" description="Polar residues" evidence="2">
    <location>
        <begin position="152"/>
        <end position="162"/>
    </location>
</feature>
<dbReference type="Proteomes" id="UP000013827">
    <property type="component" value="Unassembled WGS sequence"/>
</dbReference>
<dbReference type="PaxDb" id="2903-EOD23554"/>
<dbReference type="RefSeq" id="XP_005775983.1">
    <property type="nucleotide sequence ID" value="XM_005775926.1"/>
</dbReference>
<dbReference type="AlphaFoldDB" id="A0A0D3JJ69"/>
<keyword evidence="1" id="KW-0808">Transferase</keyword>
<feature type="compositionally biased region" description="Basic and acidic residues" evidence="2">
    <location>
        <begin position="134"/>
        <end position="144"/>
    </location>
</feature>
<evidence type="ECO:0000313" key="5">
    <source>
        <dbReference type="Proteomes" id="UP000013827"/>
    </source>
</evidence>
<dbReference type="InterPro" id="IPR039164">
    <property type="entry name" value="UBR1-like"/>
</dbReference>